<dbReference type="PANTHER" id="PTHR35810">
    <property type="entry name" value="CYTOPLASMIC PROTEIN-RELATED"/>
    <property type="match status" value="1"/>
</dbReference>
<name>A0A2I2A8K2_9LACO</name>
<dbReference type="InterPro" id="IPR011204">
    <property type="entry name" value="Virulence_RhuM-like"/>
</dbReference>
<dbReference type="Proteomes" id="UP000234579">
    <property type="component" value="Unassembled WGS sequence"/>
</dbReference>
<dbReference type="PANTHER" id="PTHR35810:SF1">
    <property type="entry name" value="CYTOPLASMIC PROTEIN"/>
    <property type="match status" value="1"/>
</dbReference>
<evidence type="ECO:0000313" key="2">
    <source>
        <dbReference type="Proteomes" id="UP000234579"/>
    </source>
</evidence>
<dbReference type="Pfam" id="PF13310">
    <property type="entry name" value="Virulence_RhuM"/>
    <property type="match status" value="1"/>
</dbReference>
<accession>A0A2I2A8K2</accession>
<organism evidence="1 2">
    <name type="scientific">Ligilactobacillus agilis</name>
    <dbReference type="NCBI Taxonomy" id="1601"/>
    <lineage>
        <taxon>Bacteria</taxon>
        <taxon>Bacillati</taxon>
        <taxon>Bacillota</taxon>
        <taxon>Bacilli</taxon>
        <taxon>Lactobacillales</taxon>
        <taxon>Lactobacillaceae</taxon>
        <taxon>Ligilactobacillus</taxon>
    </lineage>
</organism>
<reference evidence="2" key="1">
    <citation type="submission" date="2017-12" db="EMBL/GenBank/DDBJ databases">
        <authorList>
            <person name="Christensen H."/>
        </authorList>
    </citation>
    <scope>NUCLEOTIDE SEQUENCE [LARGE SCALE GENOMIC DNA]</scope>
    <source>
        <strain evidence="2">268A</strain>
    </source>
</reference>
<protein>
    <submittedName>
        <fullName evidence="1">Uncharacterized protein</fullName>
    </submittedName>
</protein>
<proteinExistence type="predicted"/>
<evidence type="ECO:0000313" key="1">
    <source>
        <dbReference type="EMBL" id="PLA75708.1"/>
    </source>
</evidence>
<dbReference type="AlphaFoldDB" id="A0A2I2A8K2"/>
<comment type="caution">
    <text evidence="1">The sequence shown here is derived from an EMBL/GenBank/DDBJ whole genome shotgun (WGS) entry which is preliminary data.</text>
</comment>
<gene>
    <name evidence="1" type="ORF">CYR79_10030</name>
</gene>
<sequence>MEFYLKNRTIANYATVIHRSIHGKVSEQPTYYNLDIIISVGYPVNSIQATRFRQWTPNTLKEYMHFRKAHTGGSSEISFFLTSIKLNLHYYLLTISISLSKYSLNLFLSANVSSGGINSFAKSSK</sequence>
<dbReference type="EMBL" id="PKGI01000053">
    <property type="protein sequence ID" value="PLA75708.1"/>
    <property type="molecule type" value="Genomic_DNA"/>
</dbReference>